<dbReference type="EC" id="3.1.3.18" evidence="4"/>
<accession>A0A5J5GCX3</accession>
<organism evidence="5 6">
    <name type="scientific">Histidinibacterium aquaticum</name>
    <dbReference type="NCBI Taxonomy" id="2613962"/>
    <lineage>
        <taxon>Bacteria</taxon>
        <taxon>Pseudomonadati</taxon>
        <taxon>Pseudomonadota</taxon>
        <taxon>Alphaproteobacteria</taxon>
        <taxon>Rhodobacterales</taxon>
        <taxon>Paracoccaceae</taxon>
        <taxon>Histidinibacterium</taxon>
    </lineage>
</organism>
<dbReference type="SFLD" id="SFLDG01129">
    <property type="entry name" value="C1.5:_HAD__Beta-PGM__Phosphata"/>
    <property type="match status" value="1"/>
</dbReference>
<dbReference type="InterPro" id="IPR036412">
    <property type="entry name" value="HAD-like_sf"/>
</dbReference>
<comment type="caution">
    <text evidence="5">The sequence shown here is derived from an EMBL/GenBank/DDBJ whole genome shotgun (WGS) entry which is preliminary data.</text>
</comment>
<proteinExistence type="inferred from homology"/>
<dbReference type="GO" id="GO:0006281">
    <property type="term" value="P:DNA repair"/>
    <property type="evidence" value="ECO:0007669"/>
    <property type="project" value="TreeGrafter"/>
</dbReference>
<dbReference type="CDD" id="cd01427">
    <property type="entry name" value="HAD_like"/>
    <property type="match status" value="1"/>
</dbReference>
<dbReference type="InterPro" id="IPR050155">
    <property type="entry name" value="HAD-like_hydrolase_sf"/>
</dbReference>
<dbReference type="PRINTS" id="PR00413">
    <property type="entry name" value="HADHALOGNASE"/>
</dbReference>
<evidence type="ECO:0000256" key="3">
    <source>
        <dbReference type="ARBA" id="ARBA00006171"/>
    </source>
</evidence>
<comment type="catalytic activity">
    <reaction evidence="1">
        <text>2-phosphoglycolate + H2O = glycolate + phosphate</text>
        <dbReference type="Rhea" id="RHEA:14369"/>
        <dbReference type="ChEBI" id="CHEBI:15377"/>
        <dbReference type="ChEBI" id="CHEBI:29805"/>
        <dbReference type="ChEBI" id="CHEBI:43474"/>
        <dbReference type="ChEBI" id="CHEBI:58033"/>
        <dbReference type="EC" id="3.1.3.18"/>
    </reaction>
</comment>
<dbReference type="AlphaFoldDB" id="A0A5J5GCX3"/>
<protein>
    <recommendedName>
        <fullName evidence="4">phosphoglycolate phosphatase</fullName>
        <ecNumber evidence="4">3.1.3.18</ecNumber>
    </recommendedName>
</protein>
<reference evidence="5 6" key="1">
    <citation type="submission" date="2019-09" db="EMBL/GenBank/DDBJ databases">
        <authorList>
            <person name="Park J.-S."/>
            <person name="Choi H.-J."/>
        </authorList>
    </citation>
    <scope>NUCLEOTIDE SEQUENCE [LARGE SCALE GENOMIC DNA]</scope>
    <source>
        <strain evidence="5 6">176SS1-4</strain>
    </source>
</reference>
<dbReference type="NCBIfam" id="TIGR01549">
    <property type="entry name" value="HAD-SF-IA-v1"/>
    <property type="match status" value="1"/>
</dbReference>
<keyword evidence="6" id="KW-1185">Reference proteome</keyword>
<evidence type="ECO:0000256" key="1">
    <source>
        <dbReference type="ARBA" id="ARBA00000830"/>
    </source>
</evidence>
<gene>
    <name evidence="5" type="ORF">F3S47_17545</name>
</gene>
<dbReference type="Gene3D" id="3.40.50.1000">
    <property type="entry name" value="HAD superfamily/HAD-like"/>
    <property type="match status" value="1"/>
</dbReference>
<dbReference type="PANTHER" id="PTHR43434:SF1">
    <property type="entry name" value="PHOSPHOGLYCOLATE PHOSPHATASE"/>
    <property type="match status" value="1"/>
</dbReference>
<evidence type="ECO:0000313" key="5">
    <source>
        <dbReference type="EMBL" id="KAA9005703.1"/>
    </source>
</evidence>
<dbReference type="InterPro" id="IPR041492">
    <property type="entry name" value="HAD_2"/>
</dbReference>
<comment type="similarity">
    <text evidence="3">Belongs to the HAD-like hydrolase superfamily. CbbY/CbbZ/Gph/YieH family.</text>
</comment>
<dbReference type="InterPro" id="IPR006439">
    <property type="entry name" value="HAD-SF_hydro_IA"/>
</dbReference>
<keyword evidence="5" id="KW-0378">Hydrolase</keyword>
<evidence type="ECO:0000256" key="4">
    <source>
        <dbReference type="ARBA" id="ARBA00013078"/>
    </source>
</evidence>
<evidence type="ECO:0000313" key="6">
    <source>
        <dbReference type="Proteomes" id="UP000326554"/>
    </source>
</evidence>
<dbReference type="GO" id="GO:0008967">
    <property type="term" value="F:phosphoglycolate phosphatase activity"/>
    <property type="evidence" value="ECO:0007669"/>
    <property type="project" value="UniProtKB-EC"/>
</dbReference>
<dbReference type="RefSeq" id="WP_150446609.1">
    <property type="nucleotide sequence ID" value="NZ_VYQE01000006.1"/>
</dbReference>
<dbReference type="SUPFAM" id="SSF56784">
    <property type="entry name" value="HAD-like"/>
    <property type="match status" value="1"/>
</dbReference>
<dbReference type="InterPro" id="IPR023198">
    <property type="entry name" value="PGP-like_dom2"/>
</dbReference>
<dbReference type="PANTHER" id="PTHR43434">
    <property type="entry name" value="PHOSPHOGLYCOLATE PHOSPHATASE"/>
    <property type="match status" value="1"/>
</dbReference>
<dbReference type="GO" id="GO:0005829">
    <property type="term" value="C:cytosol"/>
    <property type="evidence" value="ECO:0007669"/>
    <property type="project" value="TreeGrafter"/>
</dbReference>
<name>A0A5J5GCX3_9RHOB</name>
<sequence>MELEGIVFDKDGTLYDFNATWGAWTLSMLREETGGDPATVEALAEILGYDTARRRFRKDSIVVAHTIAEVADTILPLLPHARRGDLIARMDARAARAPQVEATDLVPFLTNLRDRGLRLGVATNDSEGPARAHLAASKVEDLFDLVVGADSGHGHKPGPGQLLAFCDATRLDPARVAMVGDSTHDMMAGRAAGMTCIAVLTGLASEADLAPHADLVLPNIAQLPGLLHTAG</sequence>
<evidence type="ECO:0000256" key="2">
    <source>
        <dbReference type="ARBA" id="ARBA00004818"/>
    </source>
</evidence>
<dbReference type="Gene3D" id="1.10.150.240">
    <property type="entry name" value="Putative phosphatase, domain 2"/>
    <property type="match status" value="1"/>
</dbReference>
<dbReference type="InterPro" id="IPR023214">
    <property type="entry name" value="HAD_sf"/>
</dbReference>
<dbReference type="EMBL" id="VYQE01000006">
    <property type="protein sequence ID" value="KAA9005703.1"/>
    <property type="molecule type" value="Genomic_DNA"/>
</dbReference>
<dbReference type="Pfam" id="PF13419">
    <property type="entry name" value="HAD_2"/>
    <property type="match status" value="1"/>
</dbReference>
<dbReference type="SFLD" id="SFLDS00003">
    <property type="entry name" value="Haloacid_Dehalogenase"/>
    <property type="match status" value="1"/>
</dbReference>
<dbReference type="Proteomes" id="UP000326554">
    <property type="component" value="Unassembled WGS sequence"/>
</dbReference>
<comment type="pathway">
    <text evidence="2">Organic acid metabolism; glycolate biosynthesis; glycolate from 2-phosphoglycolate: step 1/1.</text>
</comment>